<keyword evidence="1" id="KW-0812">Transmembrane</keyword>
<evidence type="ECO:0000313" key="2">
    <source>
        <dbReference type="EMBL" id="MCS3904426.1"/>
    </source>
</evidence>
<dbReference type="RefSeq" id="WP_259057341.1">
    <property type="nucleotide sequence ID" value="NZ_JANUCT010000022.1"/>
</dbReference>
<proteinExistence type="predicted"/>
<reference evidence="2" key="1">
    <citation type="submission" date="2022-08" db="EMBL/GenBank/DDBJ databases">
        <title>Genomic Encyclopedia of Type Strains, Phase III (KMG-III): the genomes of soil and plant-associated and newly described type strains.</title>
        <authorList>
            <person name="Whitman W."/>
        </authorList>
    </citation>
    <scope>NUCLEOTIDE SEQUENCE</scope>
    <source>
        <strain evidence="2">HMT 1</strain>
    </source>
</reference>
<feature type="transmembrane region" description="Helical" evidence="1">
    <location>
        <begin position="233"/>
        <end position="253"/>
    </location>
</feature>
<feature type="transmembrane region" description="Helical" evidence="1">
    <location>
        <begin position="143"/>
        <end position="173"/>
    </location>
</feature>
<keyword evidence="3" id="KW-1185">Reference proteome</keyword>
<feature type="transmembrane region" description="Helical" evidence="1">
    <location>
        <begin position="59"/>
        <end position="78"/>
    </location>
</feature>
<feature type="transmembrane region" description="Helical" evidence="1">
    <location>
        <begin position="23"/>
        <end position="47"/>
    </location>
</feature>
<dbReference type="Proteomes" id="UP001204445">
    <property type="component" value="Unassembled WGS sequence"/>
</dbReference>
<evidence type="ECO:0000256" key="1">
    <source>
        <dbReference type="SAM" id="Phobius"/>
    </source>
</evidence>
<name>A0AAE3HNB5_9GAMM</name>
<feature type="transmembrane region" description="Helical" evidence="1">
    <location>
        <begin position="98"/>
        <end position="123"/>
    </location>
</feature>
<dbReference type="AlphaFoldDB" id="A0AAE3HNB5"/>
<organism evidence="2 3">
    <name type="scientific">Methylohalomonas lacus</name>
    <dbReference type="NCBI Taxonomy" id="398773"/>
    <lineage>
        <taxon>Bacteria</taxon>
        <taxon>Pseudomonadati</taxon>
        <taxon>Pseudomonadota</taxon>
        <taxon>Gammaproteobacteria</taxon>
        <taxon>Methylohalomonadales</taxon>
        <taxon>Methylohalomonadaceae</taxon>
        <taxon>Methylohalomonas</taxon>
    </lineage>
</organism>
<protein>
    <submittedName>
        <fullName evidence="2">ABC-type Na+ efflux pump permease subunit</fullName>
    </submittedName>
</protein>
<dbReference type="EMBL" id="JANUCT010000022">
    <property type="protein sequence ID" value="MCS3904426.1"/>
    <property type="molecule type" value="Genomic_DNA"/>
</dbReference>
<accession>A0AAE3HNB5</accession>
<keyword evidence="1" id="KW-0472">Membrane</keyword>
<comment type="caution">
    <text evidence="2">The sequence shown here is derived from an EMBL/GenBank/DDBJ whole genome shotgun (WGS) entry which is preliminary data.</text>
</comment>
<keyword evidence="1" id="KW-1133">Transmembrane helix</keyword>
<gene>
    <name evidence="2" type="ORF">J2T55_002462</name>
</gene>
<sequence length="258" mass="28279">MDTLLRIVVIAQQGLKEAWYSRFYSLLCLVIVLCAGLGLFAGELVLSGADGTRLSVYNFILRLALVGVFAIHVIQSLLRDRIDKQTEVMLSLDMPREIYVLGRLLGFLAVSLIAVLVAILYPLWFSSPLTVAGWGLSLYTELAMIICLAGFVTISLNNAAACFSLVAGLYFLARNMGNLLLLSQSPILEGRDSGLDWMTAVLQAINTVLPDLWRFAPSEWLINNTADLSAVGMNMLTAAIFCLLLFAATGFDLHRKNL</sequence>
<evidence type="ECO:0000313" key="3">
    <source>
        <dbReference type="Proteomes" id="UP001204445"/>
    </source>
</evidence>